<name>A0ABM9AEP9_9GAMM</name>
<dbReference type="InterPro" id="IPR025737">
    <property type="entry name" value="FApF"/>
</dbReference>
<dbReference type="RefSeq" id="WP_237444325.1">
    <property type="nucleotide sequence ID" value="NZ_CAKLPX010000001.1"/>
</dbReference>
<comment type="caution">
    <text evidence="2">The sequence shown here is derived from an EMBL/GenBank/DDBJ whole genome shotgun (WGS) entry which is preliminary data.</text>
</comment>
<accession>A0ABM9AEP9</accession>
<proteinExistence type="predicted"/>
<keyword evidence="3" id="KW-1185">Reference proteome</keyword>
<organism evidence="2 3">
    <name type="scientific">Sinobacterium norvegicum</name>
    <dbReference type="NCBI Taxonomy" id="1641715"/>
    <lineage>
        <taxon>Bacteria</taxon>
        <taxon>Pseudomonadati</taxon>
        <taxon>Pseudomonadota</taxon>
        <taxon>Gammaproteobacteria</taxon>
        <taxon>Cellvibrionales</taxon>
        <taxon>Spongiibacteraceae</taxon>
        <taxon>Sinobacterium</taxon>
    </lineage>
</organism>
<dbReference type="Pfam" id="PF13557">
    <property type="entry name" value="Phenol_MetA_deg"/>
    <property type="match status" value="1"/>
</dbReference>
<dbReference type="EMBL" id="CAKLPX010000001">
    <property type="protein sequence ID" value="CAH0991685.1"/>
    <property type="molecule type" value="Genomic_DNA"/>
</dbReference>
<sequence>MSKTAIAAAVAAVLISAVTQADSNHNLAGNGSSSHAPIGVMGDHLHGKGEWMLSLRAMNMEMEGLLEGDDSIEAEDVINGGEYMMAPTKMTMRGYMLGGMFAPTDNVTLMAMLPYREKSMDMVMRHMMPGAMPGMMMSHTMMMDMESSGWGDLSVGALVRGWESEHHSLHWNLGLSLPTGSIDEKNNGVVMPYAMQLGSGTWDAKLGATYNGHTNGRVSWGGQLLATIRSGENDRDYRLGNEYEANAWAAYSFHPAVSVSARLKGLSWDKINGEDPALAMNMSTTADTANTGGERIDAIVGVNTLVTGGPLRGHRFAVEYGVPVMQDLNGIQMETDATLTAGWQLAL</sequence>
<protein>
    <recommendedName>
        <fullName evidence="4">Alpha-amylase</fullName>
    </recommendedName>
</protein>
<gene>
    <name evidence="2" type="ORF">SIN8267_01797</name>
</gene>
<evidence type="ECO:0000256" key="1">
    <source>
        <dbReference type="SAM" id="SignalP"/>
    </source>
</evidence>
<evidence type="ECO:0000313" key="3">
    <source>
        <dbReference type="Proteomes" id="UP000838100"/>
    </source>
</evidence>
<evidence type="ECO:0008006" key="4">
    <source>
        <dbReference type="Google" id="ProtNLM"/>
    </source>
</evidence>
<dbReference type="Proteomes" id="UP000838100">
    <property type="component" value="Unassembled WGS sequence"/>
</dbReference>
<evidence type="ECO:0000313" key="2">
    <source>
        <dbReference type="EMBL" id="CAH0991685.1"/>
    </source>
</evidence>
<keyword evidence="1" id="KW-0732">Signal</keyword>
<feature type="chain" id="PRO_5046844156" description="Alpha-amylase" evidence="1">
    <location>
        <begin position="22"/>
        <end position="347"/>
    </location>
</feature>
<feature type="signal peptide" evidence="1">
    <location>
        <begin position="1"/>
        <end position="21"/>
    </location>
</feature>
<reference evidence="2" key="1">
    <citation type="submission" date="2021-12" db="EMBL/GenBank/DDBJ databases">
        <authorList>
            <person name="Rodrigo-Torres L."/>
            <person name="Arahal R. D."/>
            <person name="Lucena T."/>
        </authorList>
    </citation>
    <scope>NUCLEOTIDE SEQUENCE</scope>
    <source>
        <strain evidence="2">CECT 8267</strain>
    </source>
</reference>